<dbReference type="GO" id="GO:0003677">
    <property type="term" value="F:DNA binding"/>
    <property type="evidence" value="ECO:0007669"/>
    <property type="project" value="UniProtKB-UniRule"/>
</dbReference>
<dbReference type="Gene3D" id="1.10.30.10">
    <property type="entry name" value="High mobility group box domain"/>
    <property type="match status" value="1"/>
</dbReference>
<dbReference type="OrthoDB" id="1919336at2759"/>
<gene>
    <name evidence="4" type="ORF">CXB51_036472</name>
</gene>
<dbReference type="SUPFAM" id="SSF47095">
    <property type="entry name" value="HMG-box"/>
    <property type="match status" value="1"/>
</dbReference>
<dbReference type="PROSITE" id="PS50118">
    <property type="entry name" value="HMG_BOX_2"/>
    <property type="match status" value="1"/>
</dbReference>
<dbReference type="InterPro" id="IPR036910">
    <property type="entry name" value="HMG_box_dom_sf"/>
</dbReference>
<dbReference type="Pfam" id="PF00505">
    <property type="entry name" value="HMG_box"/>
    <property type="match status" value="1"/>
</dbReference>
<dbReference type="GO" id="GO:0005634">
    <property type="term" value="C:nucleus"/>
    <property type="evidence" value="ECO:0007669"/>
    <property type="project" value="UniProtKB-UniRule"/>
</dbReference>
<organism evidence="4 5">
    <name type="scientific">Gossypium anomalum</name>
    <dbReference type="NCBI Taxonomy" id="47600"/>
    <lineage>
        <taxon>Eukaryota</taxon>
        <taxon>Viridiplantae</taxon>
        <taxon>Streptophyta</taxon>
        <taxon>Embryophyta</taxon>
        <taxon>Tracheophyta</taxon>
        <taxon>Spermatophyta</taxon>
        <taxon>Magnoliopsida</taxon>
        <taxon>eudicotyledons</taxon>
        <taxon>Gunneridae</taxon>
        <taxon>Pentapetalae</taxon>
        <taxon>rosids</taxon>
        <taxon>malvids</taxon>
        <taxon>Malvales</taxon>
        <taxon>Malvaceae</taxon>
        <taxon>Malvoideae</taxon>
        <taxon>Gossypium</taxon>
    </lineage>
</organism>
<evidence type="ECO:0000256" key="1">
    <source>
        <dbReference type="PROSITE-ProRule" id="PRU00267"/>
    </source>
</evidence>
<evidence type="ECO:0000313" key="5">
    <source>
        <dbReference type="Proteomes" id="UP000701853"/>
    </source>
</evidence>
<keyword evidence="1" id="KW-0539">Nucleus</keyword>
<reference evidence="4 5" key="1">
    <citation type="journal article" date="2021" name="bioRxiv">
        <title>The Gossypium anomalum genome as a resource for cotton improvement and evolutionary analysis of hybrid incompatibility.</title>
        <authorList>
            <person name="Grover C.E."/>
            <person name="Yuan D."/>
            <person name="Arick M.A."/>
            <person name="Miller E.R."/>
            <person name="Hu G."/>
            <person name="Peterson D.G."/>
            <person name="Wendel J.F."/>
            <person name="Udall J.A."/>
        </authorList>
    </citation>
    <scope>NUCLEOTIDE SEQUENCE [LARGE SCALE GENOMIC DNA]</scope>
    <source>
        <strain evidence="4">JFW-Udall</strain>
        <tissue evidence="4">Leaf</tissue>
    </source>
</reference>
<evidence type="ECO:0000313" key="4">
    <source>
        <dbReference type="EMBL" id="KAG8471402.1"/>
    </source>
</evidence>
<keyword evidence="5" id="KW-1185">Reference proteome</keyword>
<name>A0A8J5XYW0_9ROSI</name>
<dbReference type="Proteomes" id="UP000701853">
    <property type="component" value="Chromosome 13"/>
</dbReference>
<accession>A0A8J5XYW0</accession>
<feature type="domain" description="HMG box" evidence="3">
    <location>
        <begin position="69"/>
        <end position="133"/>
    </location>
</feature>
<dbReference type="GO" id="GO:0010197">
    <property type="term" value="P:polar nucleus fusion"/>
    <property type="evidence" value="ECO:0007669"/>
    <property type="project" value="TreeGrafter"/>
</dbReference>
<evidence type="ECO:0000256" key="2">
    <source>
        <dbReference type="SAM" id="MobiDB-lite"/>
    </source>
</evidence>
<dbReference type="PANTHER" id="PTHR47658">
    <property type="entry name" value="HIGH MOBILITY GROUP B PROTEIN 12-RELATED"/>
    <property type="match status" value="1"/>
</dbReference>
<proteinExistence type="predicted"/>
<feature type="compositionally biased region" description="Basic residues" evidence="2">
    <location>
        <begin position="1"/>
        <end position="12"/>
    </location>
</feature>
<protein>
    <recommendedName>
        <fullName evidence="3">HMG box domain-containing protein</fullName>
    </recommendedName>
</protein>
<feature type="region of interest" description="Disordered" evidence="2">
    <location>
        <begin position="1"/>
        <end position="22"/>
    </location>
</feature>
<dbReference type="InterPro" id="IPR009071">
    <property type="entry name" value="HMG_box_dom"/>
</dbReference>
<keyword evidence="1" id="KW-0238">DNA-binding</keyword>
<sequence>MANHPRTRKRVHATIPRRSPNGSAFQNDICGDMVAIALADMHECGPKKKELKKFKGISGTQNAVKPMVCLQPRSAFNIFWESFMEANKNGNLVDVDRKAFETWKNMSEEERKPYVTQAGKLNSAYMKDMTEAEKNIIKVDDEADSATVGKFDQFYEDYGYYETSDDDDEPYHSGGFKSLNTTEWESFMEANKSGNLVDVHREAFETWKNMSEEVDDEADSATVRKFDQFG</sequence>
<comment type="caution">
    <text evidence="4">The sequence shown here is derived from an EMBL/GenBank/DDBJ whole genome shotgun (WGS) entry which is preliminary data.</text>
</comment>
<evidence type="ECO:0000259" key="3">
    <source>
        <dbReference type="PROSITE" id="PS50118"/>
    </source>
</evidence>
<dbReference type="CDD" id="cd22014">
    <property type="entry name" value="HMG-box_CMB1-like"/>
    <property type="match status" value="1"/>
</dbReference>
<dbReference type="PANTHER" id="PTHR47658:SF2">
    <property type="entry name" value="HMG-BOX (HIGH MOBILITY GROUP) DNA-BINDING FAMILY PROTEIN"/>
    <property type="match status" value="1"/>
</dbReference>
<dbReference type="AlphaFoldDB" id="A0A8J5XYW0"/>
<dbReference type="EMBL" id="JAHUZN010000013">
    <property type="protein sequence ID" value="KAG8471402.1"/>
    <property type="molecule type" value="Genomic_DNA"/>
</dbReference>
<feature type="DNA-binding region" description="HMG box" evidence="1">
    <location>
        <begin position="69"/>
        <end position="133"/>
    </location>
</feature>